<dbReference type="SUPFAM" id="SSF53822">
    <property type="entry name" value="Periplasmic binding protein-like I"/>
    <property type="match status" value="1"/>
</dbReference>
<dbReference type="Gene3D" id="3.40.50.2300">
    <property type="match status" value="2"/>
</dbReference>
<protein>
    <submittedName>
        <fullName evidence="5">Trehalose operon repressor TreR</fullName>
    </submittedName>
</protein>
<dbReference type="CDD" id="cd01542">
    <property type="entry name" value="PBP1_TreR-like"/>
    <property type="match status" value="1"/>
</dbReference>
<dbReference type="InterPro" id="IPR012771">
    <property type="entry name" value="Trehalos_R_gpbac"/>
</dbReference>
<dbReference type="PANTHER" id="PTHR30146:SF146">
    <property type="entry name" value="HTH-TYPE TRANSCRIPTIONAL REGULATOR TRER"/>
    <property type="match status" value="1"/>
</dbReference>
<keyword evidence="1" id="KW-0805">Transcription regulation</keyword>
<dbReference type="PROSITE" id="PS50932">
    <property type="entry name" value="HTH_LACI_2"/>
    <property type="match status" value="1"/>
</dbReference>
<accession>A0AA47KK09</accession>
<keyword evidence="2" id="KW-0238">DNA-binding</keyword>
<evidence type="ECO:0000313" key="6">
    <source>
        <dbReference type="Proteomes" id="UP001164748"/>
    </source>
</evidence>
<reference evidence="5" key="1">
    <citation type="submission" date="2022-09" db="EMBL/GenBank/DDBJ databases">
        <authorList>
            <person name="Li Z.-J."/>
        </authorList>
    </citation>
    <scope>NUCLEOTIDE SEQUENCE</scope>
    <source>
        <strain evidence="5">TGB11</strain>
    </source>
</reference>
<dbReference type="AlphaFoldDB" id="A0AA47KK09"/>
<dbReference type="Gene3D" id="1.10.260.40">
    <property type="entry name" value="lambda repressor-like DNA-binding domains"/>
    <property type="match status" value="1"/>
</dbReference>
<dbReference type="RefSeq" id="WP_269578825.1">
    <property type="nucleotide sequence ID" value="NZ_CP114588.1"/>
</dbReference>
<dbReference type="NCBIfam" id="TIGR02405">
    <property type="entry name" value="trehalos_R_Ecol"/>
    <property type="match status" value="1"/>
</dbReference>
<gene>
    <name evidence="5" type="primary">treR</name>
    <name evidence="5" type="ORF">N8M53_11135</name>
</gene>
<evidence type="ECO:0000313" key="5">
    <source>
        <dbReference type="EMBL" id="WBA08350.1"/>
    </source>
</evidence>
<dbReference type="PANTHER" id="PTHR30146">
    <property type="entry name" value="LACI-RELATED TRANSCRIPTIONAL REPRESSOR"/>
    <property type="match status" value="1"/>
</dbReference>
<evidence type="ECO:0000256" key="1">
    <source>
        <dbReference type="ARBA" id="ARBA00023015"/>
    </source>
</evidence>
<sequence length="318" mass="34753">MTKALTILDIARLAGVGKSTVSRVLNDDPRVKDSTREKIQAVIDQHGFMPSKSARAMRAQRSGVVGVIVAKLSSNSENTALTGLLNTLYAKGYDAAIMESQFSQQKAQAHLDVLKRRNVDGIIFFGFSGCDLNALAPFAPNCVVLAVDSDQYISVSYDNQGAVAQVMDHFYHQGCRHIAFLGIDERDETTGLARSGAYQRFCQTHQLSPQLYRCEMSLHAAYDATDVLINPHTDAIVCASDTLALGVAKRLQTLGREDIAIGGIGNHDMLRFMFPRAVSVELGYHQAGQHAADLLLKQLDDDDPVVSHWTQPCHLVTP</sequence>
<dbReference type="GO" id="GO:0000976">
    <property type="term" value="F:transcription cis-regulatory region binding"/>
    <property type="evidence" value="ECO:0007669"/>
    <property type="project" value="TreeGrafter"/>
</dbReference>
<evidence type="ECO:0000256" key="3">
    <source>
        <dbReference type="ARBA" id="ARBA00023163"/>
    </source>
</evidence>
<evidence type="ECO:0000259" key="4">
    <source>
        <dbReference type="PROSITE" id="PS50932"/>
    </source>
</evidence>
<dbReference type="Pfam" id="PF13377">
    <property type="entry name" value="Peripla_BP_3"/>
    <property type="match status" value="1"/>
</dbReference>
<dbReference type="SMART" id="SM00354">
    <property type="entry name" value="HTH_LACI"/>
    <property type="match status" value="1"/>
</dbReference>
<dbReference type="InterPro" id="IPR000843">
    <property type="entry name" value="HTH_LacI"/>
</dbReference>
<dbReference type="SUPFAM" id="SSF47413">
    <property type="entry name" value="lambda repressor-like DNA-binding domains"/>
    <property type="match status" value="1"/>
</dbReference>
<dbReference type="GO" id="GO:0003700">
    <property type="term" value="F:DNA-binding transcription factor activity"/>
    <property type="evidence" value="ECO:0007669"/>
    <property type="project" value="TreeGrafter"/>
</dbReference>
<dbReference type="PRINTS" id="PR00036">
    <property type="entry name" value="HTHLACI"/>
</dbReference>
<dbReference type="InterPro" id="IPR046335">
    <property type="entry name" value="LacI/GalR-like_sensor"/>
</dbReference>
<keyword evidence="3" id="KW-0804">Transcription</keyword>
<dbReference type="GO" id="GO:0045892">
    <property type="term" value="P:negative regulation of DNA-templated transcription"/>
    <property type="evidence" value="ECO:0007669"/>
    <property type="project" value="InterPro"/>
</dbReference>
<evidence type="ECO:0000256" key="2">
    <source>
        <dbReference type="ARBA" id="ARBA00023125"/>
    </source>
</evidence>
<dbReference type="Proteomes" id="UP001164748">
    <property type="component" value="Chromosome"/>
</dbReference>
<dbReference type="GO" id="GO:0005991">
    <property type="term" value="P:trehalose metabolic process"/>
    <property type="evidence" value="ECO:0007669"/>
    <property type="project" value="InterPro"/>
</dbReference>
<proteinExistence type="predicted"/>
<dbReference type="InterPro" id="IPR028082">
    <property type="entry name" value="Peripla_BP_I"/>
</dbReference>
<dbReference type="Pfam" id="PF00356">
    <property type="entry name" value="LacI"/>
    <property type="match status" value="1"/>
</dbReference>
<dbReference type="CDD" id="cd01392">
    <property type="entry name" value="HTH_LacI"/>
    <property type="match status" value="1"/>
</dbReference>
<name>A0AA47KK09_9GAMM</name>
<organism evidence="5 6">
    <name type="scientific">Salinivibrio kushneri</name>
    <dbReference type="NCBI Taxonomy" id="1908198"/>
    <lineage>
        <taxon>Bacteria</taxon>
        <taxon>Pseudomonadati</taxon>
        <taxon>Pseudomonadota</taxon>
        <taxon>Gammaproteobacteria</taxon>
        <taxon>Vibrionales</taxon>
        <taxon>Vibrionaceae</taxon>
        <taxon>Salinivibrio</taxon>
    </lineage>
</organism>
<dbReference type="PROSITE" id="PS00356">
    <property type="entry name" value="HTH_LACI_1"/>
    <property type="match status" value="1"/>
</dbReference>
<feature type="domain" description="HTH lacI-type" evidence="4">
    <location>
        <begin position="5"/>
        <end position="59"/>
    </location>
</feature>
<dbReference type="EMBL" id="CP114588">
    <property type="protein sequence ID" value="WBA08350.1"/>
    <property type="molecule type" value="Genomic_DNA"/>
</dbReference>
<dbReference type="InterPro" id="IPR010982">
    <property type="entry name" value="Lambda_DNA-bd_dom_sf"/>
</dbReference>